<dbReference type="InterPro" id="IPR038468">
    <property type="entry name" value="MmpS_C"/>
</dbReference>
<name>A0A1X0D6J0_MYCHE</name>
<dbReference type="EMBL" id="MVHR01000058">
    <property type="protein sequence ID" value="ORA68046.1"/>
    <property type="molecule type" value="Genomic_DNA"/>
</dbReference>
<dbReference type="OrthoDB" id="4621589at2"/>
<organism evidence="2 3">
    <name type="scientific">Mycobacterium heidelbergense</name>
    <dbReference type="NCBI Taxonomy" id="53376"/>
    <lineage>
        <taxon>Bacteria</taxon>
        <taxon>Bacillati</taxon>
        <taxon>Actinomycetota</taxon>
        <taxon>Actinomycetes</taxon>
        <taxon>Mycobacteriales</taxon>
        <taxon>Mycobacteriaceae</taxon>
        <taxon>Mycobacterium</taxon>
        <taxon>Mycobacterium simiae complex</taxon>
    </lineage>
</organism>
<keyword evidence="3" id="KW-1185">Reference proteome</keyword>
<feature type="chain" id="PRO_5012868574" evidence="1">
    <location>
        <begin position="32"/>
        <end position="146"/>
    </location>
</feature>
<dbReference type="AlphaFoldDB" id="A0A1X0D6J0"/>
<evidence type="ECO:0000256" key="1">
    <source>
        <dbReference type="SAM" id="SignalP"/>
    </source>
</evidence>
<dbReference type="InterPro" id="IPR016793">
    <property type="entry name" value="UCP021591"/>
</dbReference>
<reference evidence="2 3" key="1">
    <citation type="submission" date="2017-02" db="EMBL/GenBank/DDBJ databases">
        <title>The new phylogeny of genus Mycobacterium.</title>
        <authorList>
            <person name="Tortoli E."/>
            <person name="Trovato A."/>
            <person name="Cirillo D.M."/>
        </authorList>
    </citation>
    <scope>NUCLEOTIDE SEQUENCE [LARGE SCALE GENOMIC DNA]</scope>
    <source>
        <strain evidence="2 3">DSM 44471</strain>
    </source>
</reference>
<comment type="caution">
    <text evidence="2">The sequence shown here is derived from an EMBL/GenBank/DDBJ whole genome shotgun (WGS) entry which is preliminary data.</text>
</comment>
<feature type="signal peptide" evidence="1">
    <location>
        <begin position="1"/>
        <end position="31"/>
    </location>
</feature>
<keyword evidence="1" id="KW-0732">Signal</keyword>
<dbReference type="RefSeq" id="WP_083077404.1">
    <property type="nucleotide sequence ID" value="NZ_AP022615.1"/>
</dbReference>
<proteinExistence type="predicted"/>
<dbReference type="Gene3D" id="2.60.40.2880">
    <property type="entry name" value="MmpS1-5, C-terminal soluble domain"/>
    <property type="match status" value="1"/>
</dbReference>
<protein>
    <submittedName>
        <fullName evidence="2">Uncharacterized protein</fullName>
    </submittedName>
</protein>
<evidence type="ECO:0000313" key="3">
    <source>
        <dbReference type="Proteomes" id="UP000192566"/>
    </source>
</evidence>
<dbReference type="Proteomes" id="UP000192566">
    <property type="component" value="Unassembled WGS sequence"/>
</dbReference>
<gene>
    <name evidence="2" type="ORF">BST25_22335</name>
</gene>
<evidence type="ECO:0000313" key="2">
    <source>
        <dbReference type="EMBL" id="ORA68046.1"/>
    </source>
</evidence>
<dbReference type="PIRSF" id="PIRSF021591">
    <property type="entry name" value="UCP021591"/>
    <property type="match status" value="1"/>
</dbReference>
<accession>A0A1X0D6J0</accession>
<dbReference type="STRING" id="53376.BST25_22335"/>
<sequence>MTNVRKVTSGVALATFAAAAAVAITPATSHADPAGHQVTYTVTSPNNLTATVQYMNSDPPSQAAYNADSSKYMNNVQAPLSGGQPVVYSTTLANPNQWAIVTASGILHWPDSGNGPASFHCEIAVDGQVVAKQDATSAVTCATRPW</sequence>